<dbReference type="InterPro" id="IPR029058">
    <property type="entry name" value="AB_hydrolase_fold"/>
</dbReference>
<evidence type="ECO:0000256" key="1">
    <source>
        <dbReference type="ARBA" id="ARBA00007169"/>
    </source>
</evidence>
<dbReference type="Pfam" id="PF00975">
    <property type="entry name" value="Thioesterase"/>
    <property type="match status" value="1"/>
</dbReference>
<organism evidence="3 4">
    <name type="scientific">Oceanobacter antarcticus</name>
    <dbReference type="NCBI Taxonomy" id="3133425"/>
    <lineage>
        <taxon>Bacteria</taxon>
        <taxon>Pseudomonadati</taxon>
        <taxon>Pseudomonadota</taxon>
        <taxon>Gammaproteobacteria</taxon>
        <taxon>Oceanospirillales</taxon>
        <taxon>Oceanospirillaceae</taxon>
        <taxon>Oceanobacter</taxon>
    </lineage>
</organism>
<dbReference type="Proteomes" id="UP001620597">
    <property type="component" value="Unassembled WGS sequence"/>
</dbReference>
<dbReference type="InterPro" id="IPR012223">
    <property type="entry name" value="TEII"/>
</dbReference>
<accession>A0ABW8NNN5</accession>
<sequence length="253" mass="28178">MNLFCLPYSGASSAVYYQWQRKLPTWIKVCPVELPGRGMRMDEPLQTNFSELVIQLADDVSGRINGQPYAVFGHSLGAILAFELVRQLVVIGAPDPITLIASGTSAPTQRQRCIEDLEALETDDNLIAHLKKLGGMPEEVINNQELMEMILPVIRADFELCKNYSYAPSVNKFSCPLVVISGRDEDITSEELLAWQDQAGERFSMMKFEGKHFFIHESQADVLQYIRKHIRECMAAAKSGGSQVGYSSGLMLG</sequence>
<dbReference type="InterPro" id="IPR001031">
    <property type="entry name" value="Thioesterase"/>
</dbReference>
<dbReference type="RefSeq" id="WP_416207429.1">
    <property type="nucleotide sequence ID" value="NZ_JBBKTX010000035.1"/>
</dbReference>
<reference evidence="3 4" key="1">
    <citation type="submission" date="2024-03" db="EMBL/GenBank/DDBJ databases">
        <title>High-quality draft genome sequence of Oceanobacter sp. wDCs-4.</title>
        <authorList>
            <person name="Dong C."/>
        </authorList>
    </citation>
    <scope>NUCLEOTIDE SEQUENCE [LARGE SCALE GENOMIC DNA]</scope>
    <source>
        <strain evidence="4">wDCs-4</strain>
    </source>
</reference>
<name>A0ABW8NNN5_9GAMM</name>
<dbReference type="SUPFAM" id="SSF53474">
    <property type="entry name" value="alpha/beta-Hydrolases"/>
    <property type="match status" value="1"/>
</dbReference>
<dbReference type="PANTHER" id="PTHR11487">
    <property type="entry name" value="THIOESTERASE"/>
    <property type="match status" value="1"/>
</dbReference>
<dbReference type="EMBL" id="JBBKTX010000035">
    <property type="protein sequence ID" value="MFK4754602.1"/>
    <property type="molecule type" value="Genomic_DNA"/>
</dbReference>
<proteinExistence type="inferred from homology"/>
<protein>
    <submittedName>
        <fullName evidence="3">Alpha/beta fold hydrolase</fullName>
    </submittedName>
</protein>
<evidence type="ECO:0000313" key="4">
    <source>
        <dbReference type="Proteomes" id="UP001620597"/>
    </source>
</evidence>
<dbReference type="GO" id="GO:0016787">
    <property type="term" value="F:hydrolase activity"/>
    <property type="evidence" value="ECO:0007669"/>
    <property type="project" value="UniProtKB-KW"/>
</dbReference>
<dbReference type="PANTHER" id="PTHR11487:SF0">
    <property type="entry name" value="S-ACYL FATTY ACID SYNTHASE THIOESTERASE, MEDIUM CHAIN"/>
    <property type="match status" value="1"/>
</dbReference>
<keyword evidence="3" id="KW-0378">Hydrolase</keyword>
<evidence type="ECO:0000313" key="3">
    <source>
        <dbReference type="EMBL" id="MFK4754602.1"/>
    </source>
</evidence>
<dbReference type="Gene3D" id="3.40.50.1820">
    <property type="entry name" value="alpha/beta hydrolase"/>
    <property type="match status" value="1"/>
</dbReference>
<evidence type="ECO:0000259" key="2">
    <source>
        <dbReference type="Pfam" id="PF00975"/>
    </source>
</evidence>
<comment type="caution">
    <text evidence="3">The sequence shown here is derived from an EMBL/GenBank/DDBJ whole genome shotgun (WGS) entry which is preliminary data.</text>
</comment>
<feature type="domain" description="Thioesterase" evidence="2">
    <location>
        <begin position="2"/>
        <end position="227"/>
    </location>
</feature>
<keyword evidence="4" id="KW-1185">Reference proteome</keyword>
<gene>
    <name evidence="3" type="ORF">WG929_19550</name>
</gene>
<comment type="similarity">
    <text evidence="1">Belongs to the thioesterase family.</text>
</comment>